<keyword evidence="3" id="KW-0804">Transcription</keyword>
<organism evidence="6 7">
    <name type="scientific">Halomarina halobia</name>
    <dbReference type="NCBI Taxonomy" id="3033386"/>
    <lineage>
        <taxon>Archaea</taxon>
        <taxon>Methanobacteriati</taxon>
        <taxon>Methanobacteriota</taxon>
        <taxon>Stenosarchaea group</taxon>
        <taxon>Halobacteria</taxon>
        <taxon>Halobacteriales</taxon>
        <taxon>Natronomonadaceae</taxon>
        <taxon>Halomarina</taxon>
    </lineage>
</organism>
<accession>A0ABD6AD47</accession>
<keyword evidence="1" id="KW-0805">Transcription regulation</keyword>
<dbReference type="InterPro" id="IPR014757">
    <property type="entry name" value="Tscrpt_reg_IclR_C"/>
</dbReference>
<evidence type="ECO:0000256" key="3">
    <source>
        <dbReference type="ARBA" id="ARBA00023163"/>
    </source>
</evidence>
<dbReference type="Gene3D" id="1.10.10.10">
    <property type="entry name" value="Winged helix-like DNA-binding domain superfamily/Winged helix DNA-binding domain"/>
    <property type="match status" value="1"/>
</dbReference>
<comment type="caution">
    <text evidence="6">The sequence shown here is derived from an EMBL/GenBank/DDBJ whole genome shotgun (WGS) entry which is preliminary data.</text>
</comment>
<dbReference type="InterPro" id="IPR050707">
    <property type="entry name" value="HTH_MetabolicPath_Reg"/>
</dbReference>
<dbReference type="RefSeq" id="WP_276305861.1">
    <property type="nucleotide sequence ID" value="NZ_CP119993.1"/>
</dbReference>
<dbReference type="PROSITE" id="PS51078">
    <property type="entry name" value="ICLR_ED"/>
    <property type="match status" value="1"/>
</dbReference>
<dbReference type="SUPFAM" id="SSF46785">
    <property type="entry name" value="Winged helix' DNA-binding domain"/>
    <property type="match status" value="1"/>
</dbReference>
<dbReference type="Proteomes" id="UP001596547">
    <property type="component" value="Unassembled WGS sequence"/>
</dbReference>
<dbReference type="PANTHER" id="PTHR30136:SF35">
    <property type="entry name" value="HTH-TYPE TRANSCRIPTIONAL REGULATOR RV1719"/>
    <property type="match status" value="1"/>
</dbReference>
<name>A0ABD6AD47_9EURY</name>
<feature type="domain" description="HTH iclR-type" evidence="4">
    <location>
        <begin position="7"/>
        <end position="66"/>
    </location>
</feature>
<keyword evidence="2" id="KW-0238">DNA-binding</keyword>
<dbReference type="Gene3D" id="3.30.450.40">
    <property type="match status" value="1"/>
</dbReference>
<dbReference type="GO" id="GO:0006355">
    <property type="term" value="P:regulation of DNA-templated transcription"/>
    <property type="evidence" value="ECO:0007669"/>
    <property type="project" value="UniProtKB-ARBA"/>
</dbReference>
<protein>
    <submittedName>
        <fullName evidence="6">IclR family transcriptional regulator</fullName>
    </submittedName>
</protein>
<dbReference type="Pfam" id="PF09339">
    <property type="entry name" value="HTH_IclR"/>
    <property type="match status" value="1"/>
</dbReference>
<dbReference type="InterPro" id="IPR005471">
    <property type="entry name" value="Tscrpt_reg_IclR_N"/>
</dbReference>
<dbReference type="InterPro" id="IPR036388">
    <property type="entry name" value="WH-like_DNA-bd_sf"/>
</dbReference>
<reference evidence="6 7" key="1">
    <citation type="journal article" date="2019" name="Int. J. Syst. Evol. Microbiol.">
        <title>The Global Catalogue of Microorganisms (GCM) 10K type strain sequencing project: providing services to taxonomists for standard genome sequencing and annotation.</title>
        <authorList>
            <consortium name="The Broad Institute Genomics Platform"/>
            <consortium name="The Broad Institute Genome Sequencing Center for Infectious Disease"/>
            <person name="Wu L."/>
            <person name="Ma J."/>
        </authorList>
    </citation>
    <scope>NUCLEOTIDE SEQUENCE [LARGE SCALE GENOMIC DNA]</scope>
    <source>
        <strain evidence="6 7">PSR21</strain>
    </source>
</reference>
<dbReference type="Pfam" id="PF01614">
    <property type="entry name" value="IclR_C"/>
    <property type="match status" value="1"/>
</dbReference>
<evidence type="ECO:0000256" key="1">
    <source>
        <dbReference type="ARBA" id="ARBA00023015"/>
    </source>
</evidence>
<evidence type="ECO:0000259" key="5">
    <source>
        <dbReference type="PROSITE" id="PS51078"/>
    </source>
</evidence>
<dbReference type="SMART" id="SM00346">
    <property type="entry name" value="HTH_ICLR"/>
    <property type="match status" value="1"/>
</dbReference>
<dbReference type="InterPro" id="IPR029016">
    <property type="entry name" value="GAF-like_dom_sf"/>
</dbReference>
<dbReference type="SUPFAM" id="SSF55781">
    <property type="entry name" value="GAF domain-like"/>
    <property type="match status" value="1"/>
</dbReference>
<proteinExistence type="predicted"/>
<feature type="domain" description="IclR-ED" evidence="5">
    <location>
        <begin position="67"/>
        <end position="251"/>
    </location>
</feature>
<dbReference type="GO" id="GO:0003677">
    <property type="term" value="F:DNA binding"/>
    <property type="evidence" value="ECO:0007669"/>
    <property type="project" value="UniProtKB-KW"/>
</dbReference>
<dbReference type="EMBL" id="JBHTBF010000003">
    <property type="protein sequence ID" value="MFC7318347.1"/>
    <property type="molecule type" value="Genomic_DNA"/>
</dbReference>
<dbReference type="AlphaFoldDB" id="A0ABD6AD47"/>
<dbReference type="InterPro" id="IPR036390">
    <property type="entry name" value="WH_DNA-bd_sf"/>
</dbReference>
<evidence type="ECO:0000313" key="6">
    <source>
        <dbReference type="EMBL" id="MFC7318347.1"/>
    </source>
</evidence>
<dbReference type="PANTHER" id="PTHR30136">
    <property type="entry name" value="HELIX-TURN-HELIX TRANSCRIPTIONAL REGULATOR, ICLR FAMILY"/>
    <property type="match status" value="1"/>
</dbReference>
<dbReference type="PROSITE" id="PS51077">
    <property type="entry name" value="HTH_ICLR"/>
    <property type="match status" value="1"/>
</dbReference>
<dbReference type="GeneID" id="79317476"/>
<evidence type="ECO:0000259" key="4">
    <source>
        <dbReference type="PROSITE" id="PS51077"/>
    </source>
</evidence>
<keyword evidence="7" id="KW-1185">Reference proteome</keyword>
<evidence type="ECO:0000313" key="7">
    <source>
        <dbReference type="Proteomes" id="UP001596547"/>
    </source>
</evidence>
<sequence length="252" mass="28223">MNEVRTIKSAETVFDILEHLRSENGARLTGVANELGMAKSTAHQYLATLELREFVVREGDEYHIGFRFLDYGEFARSRNPVFELAKDAVVELAELTEERAQFVIEEHGRGVYVYTATGERAVKTDSRIGKRVFLHATAAGKAILAHLPEERIDEIFERPGLEPVTDNTIVDPAALREEFEEIRDRGVAYNDQEDTLRLRAVGVPVKDAEGAVLGALSVSGPTHRFKGEVLEREIPDLLLGTANELELNIEYM</sequence>
<gene>
    <name evidence="6" type="ORF">ACFQPE_16325</name>
</gene>
<evidence type="ECO:0000256" key="2">
    <source>
        <dbReference type="ARBA" id="ARBA00023125"/>
    </source>
</evidence>